<comment type="caution">
    <text evidence="2">The sequence shown here is derived from an EMBL/GenBank/DDBJ whole genome shotgun (WGS) entry which is preliminary data.</text>
</comment>
<protein>
    <recommendedName>
        <fullName evidence="1">Mutator-like transposase domain-containing protein</fullName>
    </recommendedName>
</protein>
<sequence>MKETVETEKMFALEQGNVEHGLPYITVIVDGGWAKRSYGHGYTSNSENNTIKEHVCFKNYKGPATSMEQEIIVQGFIDCEERYNNDYGIDVATIDISEENLNIQKQKILDIIQEEANNRYTI</sequence>
<accession>A0AAN7SQB8</accession>
<reference evidence="3" key="1">
    <citation type="submission" date="2023-01" db="EMBL/GenBank/DDBJ databases">
        <title>Key to firefly adult light organ development and bioluminescence: homeobox transcription factors regulate luciferase expression and transportation to peroxisome.</title>
        <authorList>
            <person name="Fu X."/>
        </authorList>
    </citation>
    <scope>NUCLEOTIDE SEQUENCE [LARGE SCALE GENOMIC DNA]</scope>
</reference>
<dbReference type="AlphaFoldDB" id="A0AAN7SQB8"/>
<feature type="domain" description="Mutator-like transposase" evidence="1">
    <location>
        <begin position="1"/>
        <end position="46"/>
    </location>
</feature>
<dbReference type="InterPro" id="IPR049012">
    <property type="entry name" value="Mutator_transp_dom"/>
</dbReference>
<dbReference type="Pfam" id="PF20700">
    <property type="entry name" value="Mutator"/>
    <property type="match status" value="1"/>
</dbReference>
<organism evidence="2 3">
    <name type="scientific">Aquatica leii</name>
    <dbReference type="NCBI Taxonomy" id="1421715"/>
    <lineage>
        <taxon>Eukaryota</taxon>
        <taxon>Metazoa</taxon>
        <taxon>Ecdysozoa</taxon>
        <taxon>Arthropoda</taxon>
        <taxon>Hexapoda</taxon>
        <taxon>Insecta</taxon>
        <taxon>Pterygota</taxon>
        <taxon>Neoptera</taxon>
        <taxon>Endopterygota</taxon>
        <taxon>Coleoptera</taxon>
        <taxon>Polyphaga</taxon>
        <taxon>Elateriformia</taxon>
        <taxon>Elateroidea</taxon>
        <taxon>Lampyridae</taxon>
        <taxon>Luciolinae</taxon>
        <taxon>Aquatica</taxon>
    </lineage>
</organism>
<proteinExistence type="predicted"/>
<evidence type="ECO:0000313" key="2">
    <source>
        <dbReference type="EMBL" id="KAK4883453.1"/>
    </source>
</evidence>
<dbReference type="Proteomes" id="UP001353858">
    <property type="component" value="Unassembled WGS sequence"/>
</dbReference>
<dbReference type="EMBL" id="JARPUR010000002">
    <property type="protein sequence ID" value="KAK4883453.1"/>
    <property type="molecule type" value="Genomic_DNA"/>
</dbReference>
<gene>
    <name evidence="2" type="ORF">RN001_006772</name>
</gene>
<keyword evidence="3" id="KW-1185">Reference proteome</keyword>
<name>A0AAN7SQB8_9COLE</name>
<evidence type="ECO:0000313" key="3">
    <source>
        <dbReference type="Proteomes" id="UP001353858"/>
    </source>
</evidence>
<evidence type="ECO:0000259" key="1">
    <source>
        <dbReference type="Pfam" id="PF20700"/>
    </source>
</evidence>